<accession>A0AAW0QDX2</accession>
<gene>
    <name evidence="2" type="ORF">PG999_011769</name>
</gene>
<dbReference type="EMBL" id="JAQQWP010000009">
    <property type="protein sequence ID" value="KAK8101395.1"/>
    <property type="molecule type" value="Genomic_DNA"/>
</dbReference>
<dbReference type="PANTHER" id="PTHR24148:SF82">
    <property type="entry name" value="HETEROKARYON INCOMPATIBILITY DOMAIN-CONTAINING PROTEIN"/>
    <property type="match status" value="1"/>
</dbReference>
<protein>
    <recommendedName>
        <fullName evidence="1">Heterokaryon incompatibility domain-containing protein</fullName>
    </recommendedName>
</protein>
<keyword evidence="3" id="KW-1185">Reference proteome</keyword>
<proteinExistence type="predicted"/>
<name>A0AAW0QDX2_9PEZI</name>
<dbReference type="Proteomes" id="UP001392437">
    <property type="component" value="Unassembled WGS sequence"/>
</dbReference>
<comment type="caution">
    <text evidence="2">The sequence shown here is derived from an EMBL/GenBank/DDBJ whole genome shotgun (WGS) entry which is preliminary data.</text>
</comment>
<evidence type="ECO:0000313" key="2">
    <source>
        <dbReference type="EMBL" id="KAK8101395.1"/>
    </source>
</evidence>
<evidence type="ECO:0000259" key="1">
    <source>
        <dbReference type="Pfam" id="PF06985"/>
    </source>
</evidence>
<organism evidence="2 3">
    <name type="scientific">Apiospora kogelbergensis</name>
    <dbReference type="NCBI Taxonomy" id="1337665"/>
    <lineage>
        <taxon>Eukaryota</taxon>
        <taxon>Fungi</taxon>
        <taxon>Dikarya</taxon>
        <taxon>Ascomycota</taxon>
        <taxon>Pezizomycotina</taxon>
        <taxon>Sordariomycetes</taxon>
        <taxon>Xylariomycetidae</taxon>
        <taxon>Amphisphaeriales</taxon>
        <taxon>Apiosporaceae</taxon>
        <taxon>Apiospora</taxon>
    </lineage>
</organism>
<dbReference type="InterPro" id="IPR052895">
    <property type="entry name" value="HetReg/Transcr_Mod"/>
</dbReference>
<dbReference type="Pfam" id="PF06985">
    <property type="entry name" value="HET"/>
    <property type="match status" value="1"/>
</dbReference>
<feature type="domain" description="Heterokaryon incompatibility" evidence="1">
    <location>
        <begin position="82"/>
        <end position="230"/>
    </location>
</feature>
<evidence type="ECO:0000313" key="3">
    <source>
        <dbReference type="Proteomes" id="UP001392437"/>
    </source>
</evidence>
<dbReference type="PANTHER" id="PTHR24148">
    <property type="entry name" value="ANKYRIN REPEAT DOMAIN-CONTAINING PROTEIN 39 HOMOLOG-RELATED"/>
    <property type="match status" value="1"/>
</dbReference>
<dbReference type="InterPro" id="IPR010730">
    <property type="entry name" value="HET"/>
</dbReference>
<reference evidence="2 3" key="1">
    <citation type="submission" date="2023-01" db="EMBL/GenBank/DDBJ databases">
        <title>Analysis of 21 Apiospora genomes using comparative genomics revels a genus with tremendous synthesis potential of carbohydrate active enzymes and secondary metabolites.</title>
        <authorList>
            <person name="Sorensen T."/>
        </authorList>
    </citation>
    <scope>NUCLEOTIDE SEQUENCE [LARGE SCALE GENOMIC DNA]</scope>
    <source>
        <strain evidence="2 3">CBS 117206</strain>
    </source>
</reference>
<dbReference type="AlphaFoldDB" id="A0AAW0QDX2"/>
<sequence length="661" mass="74190">MEWHDYAGCKRLDLVDFGNGRSCLACGSIEPRSVKPHRSVLPPIRPQSEIRILHLQHGASFVDPIVCDVSAQDLRSLHHDDYEAVSYTWADASGDATRCRTITVGGQPLAVTASCETVLRRLRRQFSSRRLWIDAVCIDQQNVEERGCQVRLMPRIYSGAKAVQIYVGELTPPSQAFLESLLLANGESHGDGDSHHVGRSNSGHSYKGVHPNLMEFVSRPYFRRVWILQEVALARKATLICGNISIPWSQVSSGEISRLVQEEQDGFSISKSMIPPSFSFSHSLYSIPGQELKLLDFARHCVATDPRDKIFSLLGLIPGGKLGPVAADYSLSVPEVYMKTAIYLASQYGWMAVLYRAGVVNSSQEGMPSWVPDWTCRLRGYPRFFINLPHQPYEDGKLDKEANTLQLSFLQMPSKANTSSHTARLIVREPDLVSTMGHRMFIRRDEDWDTYAKVVALAAEFYHNYSTTTGMDLSSISPEVDLNGIKVPKLPEAPIHAIVLRFKNRKEIDDKFVLDSCGSYSGPALWPFLSAEIAVQIFTMTLTEMHHHQVLDLVDCESEWSKVDGNNTSDTTGEGVHSTTEYLVCRIDRLQELSKGIRTYQQLEDLWMREYLAGNLLKLKPDPGGSCSDSANDPDLVRINDGLWRLLVRRFVLQETTITLV</sequence>